<gene>
    <name evidence="2" type="ORF">GGD90_002579</name>
</gene>
<evidence type="ECO:0000313" key="2">
    <source>
        <dbReference type="EMBL" id="MBB4248188.1"/>
    </source>
</evidence>
<dbReference type="RefSeq" id="WP_153117210.1">
    <property type="nucleotide sequence ID" value="NZ_JACIGE010000009.1"/>
</dbReference>
<dbReference type="AlphaFoldDB" id="A0A840GC10"/>
<name>A0A840GC10_RHOTE</name>
<evidence type="ECO:0000256" key="1">
    <source>
        <dbReference type="SAM" id="MobiDB-lite"/>
    </source>
</evidence>
<reference evidence="2 3" key="1">
    <citation type="submission" date="2020-08" db="EMBL/GenBank/DDBJ databases">
        <title>Genome sequencing of Purple Non-Sulfur Bacteria from various extreme environments.</title>
        <authorList>
            <person name="Mayer M."/>
        </authorList>
    </citation>
    <scope>NUCLEOTIDE SEQUENCE [LARGE SCALE GENOMIC DNA]</scope>
    <source>
        <strain evidence="2 3">2761</strain>
    </source>
</reference>
<evidence type="ECO:0000313" key="3">
    <source>
        <dbReference type="Proteomes" id="UP000587070"/>
    </source>
</evidence>
<sequence length="230" mass="25620">MEEKESLVERNPASEEAQVQSSEEGVAHSRRRLFRQGAAVVAVTLVSRPVLAWHCKSPSAWGSEQLNPNTSLKTNAGHASYADETWTIDNWVNNTSRNSFGQPWGKLKSSYSKVYDKTNKTGGQFDFRKVTVGKLFSTVGALTRPSGMSDTDIVVNVLNTKDFRSYVIVAQLNYLLLAPLATPNDLDRCVTLVELKEMATGTYTPPNMRHVVWGQGQIIEYLNNNWIVVP</sequence>
<organism evidence="2 3">
    <name type="scientific">Rhodocyclus tenuis</name>
    <name type="common">Rhodospirillum tenue</name>
    <dbReference type="NCBI Taxonomy" id="1066"/>
    <lineage>
        <taxon>Bacteria</taxon>
        <taxon>Pseudomonadati</taxon>
        <taxon>Pseudomonadota</taxon>
        <taxon>Betaproteobacteria</taxon>
        <taxon>Rhodocyclales</taxon>
        <taxon>Rhodocyclaceae</taxon>
        <taxon>Rhodocyclus</taxon>
    </lineage>
</organism>
<dbReference type="OrthoDB" id="9150356at2"/>
<dbReference type="Proteomes" id="UP000587070">
    <property type="component" value="Unassembled WGS sequence"/>
</dbReference>
<feature type="region of interest" description="Disordered" evidence="1">
    <location>
        <begin position="1"/>
        <end position="26"/>
    </location>
</feature>
<accession>A0A840GC10</accession>
<comment type="caution">
    <text evidence="2">The sequence shown here is derived from an EMBL/GenBank/DDBJ whole genome shotgun (WGS) entry which is preliminary data.</text>
</comment>
<feature type="compositionally biased region" description="Low complexity" evidence="1">
    <location>
        <begin position="14"/>
        <end position="24"/>
    </location>
</feature>
<dbReference type="EMBL" id="JACIGE010000009">
    <property type="protein sequence ID" value="MBB4248188.1"/>
    <property type="molecule type" value="Genomic_DNA"/>
</dbReference>
<keyword evidence="3" id="KW-1185">Reference proteome</keyword>
<protein>
    <submittedName>
        <fullName evidence="2">Uncharacterized protein</fullName>
    </submittedName>
</protein>
<proteinExistence type="predicted"/>